<sequence>MHWINHFEDCSYAEEISPTIVILGVSESLYNLLLMCRAIGGAENFDFDKKNLKLLTNYWPFYSIITFILIKKWDVFCIEPYQMPTIYIDRLEGSVCKPHDFTKIRGLGGYIVSHDVGSLPAYKAGQQCFLIIEAPENYQIAVEAVQFDLGYSPDDKKCDGDSLFLFDNQPEDGKIFESNLDMLREYCKTLADVQSSSSPTTTPPAYTLATSSNNTITLYWHAADLSARRADSRGFRLKWYAMKRQQRRPDNVPGWSSCGSVKNDVCKLTVIPVRKLIFIIQCDPERDFVCSNGQTCIPLALACDAEPHCSDGSDMVKKRQRAAGCEKNCKKTFQEKAGYKESGSRDQNPDFRPDTAGHVTVNLTSVIPLTDADSGFLFVEDMSSGAIAAVSAVVVFGLLTFGLLARCCCPCCRTTRPSGADGSSFSRTCAPLCGAADHSPAASFKAQSSSSASTAAVNNKTSSPAHHQAVAGAAARNCYQPAPTAAAAPRFYPPTSRPALDGSLCGSIDADGSACDSTPAPPAAPPPSDFAVQEASLSRQCGFNGAPSPLTMQNLHNFNNCRQVHYDSSYYDPISIYHQHNHLNPKMPMNHHRRIIDFPDQQQQRYDYSTNVKDFV</sequence>
<dbReference type="Gene3D" id="4.10.400.10">
    <property type="entry name" value="Low-density Lipoprotein Receptor"/>
    <property type="match status" value="1"/>
</dbReference>
<feature type="transmembrane region" description="Helical" evidence="3">
    <location>
        <begin position="386"/>
        <end position="405"/>
    </location>
</feature>
<dbReference type="InterPro" id="IPR000859">
    <property type="entry name" value="CUB_dom"/>
</dbReference>
<evidence type="ECO:0000313" key="6">
    <source>
        <dbReference type="WBParaSite" id="nRc.2.0.1.t13319-RA"/>
    </source>
</evidence>
<dbReference type="CDD" id="cd00112">
    <property type="entry name" value="LDLa"/>
    <property type="match status" value="1"/>
</dbReference>
<keyword evidence="3" id="KW-1133">Transmembrane helix</keyword>
<keyword evidence="5" id="KW-1185">Reference proteome</keyword>
<protein>
    <submittedName>
        <fullName evidence="6">CUB domain-containing protein</fullName>
    </submittedName>
</protein>
<evidence type="ECO:0000313" key="5">
    <source>
        <dbReference type="Proteomes" id="UP000887565"/>
    </source>
</evidence>
<dbReference type="Pfam" id="PF00057">
    <property type="entry name" value="Ldl_recept_a"/>
    <property type="match status" value="1"/>
</dbReference>
<dbReference type="InterPro" id="IPR002172">
    <property type="entry name" value="LDrepeatLR_classA_rpt"/>
</dbReference>
<keyword evidence="3" id="KW-0812">Transmembrane</keyword>
<dbReference type="PROSITE" id="PS01180">
    <property type="entry name" value="CUB"/>
    <property type="match status" value="1"/>
</dbReference>
<evidence type="ECO:0000256" key="3">
    <source>
        <dbReference type="SAM" id="Phobius"/>
    </source>
</evidence>
<proteinExistence type="predicted"/>
<accession>A0A915IHN6</accession>
<evidence type="ECO:0000256" key="2">
    <source>
        <dbReference type="PROSITE-ProRule" id="PRU00124"/>
    </source>
</evidence>
<comment type="caution">
    <text evidence="2">Lacks conserved residue(s) required for the propagation of feature annotation.</text>
</comment>
<dbReference type="Gene3D" id="2.60.120.290">
    <property type="entry name" value="Spermadhesin, CUB domain"/>
    <property type="match status" value="1"/>
</dbReference>
<dbReference type="SUPFAM" id="SSF57424">
    <property type="entry name" value="LDL receptor-like module"/>
    <property type="match status" value="1"/>
</dbReference>
<organism evidence="5 6">
    <name type="scientific">Romanomermis culicivorax</name>
    <name type="common">Nematode worm</name>
    <dbReference type="NCBI Taxonomy" id="13658"/>
    <lineage>
        <taxon>Eukaryota</taxon>
        <taxon>Metazoa</taxon>
        <taxon>Ecdysozoa</taxon>
        <taxon>Nematoda</taxon>
        <taxon>Enoplea</taxon>
        <taxon>Dorylaimia</taxon>
        <taxon>Mermithida</taxon>
        <taxon>Mermithoidea</taxon>
        <taxon>Mermithidae</taxon>
        <taxon>Romanomermis</taxon>
    </lineage>
</organism>
<evidence type="ECO:0000259" key="4">
    <source>
        <dbReference type="PROSITE" id="PS01180"/>
    </source>
</evidence>
<reference evidence="6" key="1">
    <citation type="submission" date="2022-11" db="UniProtKB">
        <authorList>
            <consortium name="WormBaseParasite"/>
        </authorList>
    </citation>
    <scope>IDENTIFICATION</scope>
</reference>
<dbReference type="SUPFAM" id="SSF49854">
    <property type="entry name" value="Spermadhesin, CUB domain"/>
    <property type="match status" value="1"/>
</dbReference>
<dbReference type="PROSITE" id="PS50068">
    <property type="entry name" value="LDLRA_2"/>
    <property type="match status" value="1"/>
</dbReference>
<keyword evidence="1" id="KW-1015">Disulfide bond</keyword>
<dbReference type="WBParaSite" id="nRc.2.0.1.t13319-RA">
    <property type="protein sequence ID" value="nRc.2.0.1.t13319-RA"/>
    <property type="gene ID" value="nRc.2.0.1.g13319"/>
</dbReference>
<dbReference type="InterPro" id="IPR036055">
    <property type="entry name" value="LDL_receptor-like_sf"/>
</dbReference>
<dbReference type="InterPro" id="IPR035914">
    <property type="entry name" value="Sperma_CUB_dom_sf"/>
</dbReference>
<dbReference type="Proteomes" id="UP000887565">
    <property type="component" value="Unplaced"/>
</dbReference>
<dbReference type="AlphaFoldDB" id="A0A915IHN6"/>
<dbReference type="SMART" id="SM00192">
    <property type="entry name" value="LDLa"/>
    <property type="match status" value="1"/>
</dbReference>
<name>A0A915IHN6_ROMCU</name>
<feature type="domain" description="CUB" evidence="4">
    <location>
        <begin position="96"/>
        <end position="242"/>
    </location>
</feature>
<keyword evidence="3" id="KW-0472">Membrane</keyword>
<evidence type="ECO:0000256" key="1">
    <source>
        <dbReference type="ARBA" id="ARBA00023157"/>
    </source>
</evidence>